<dbReference type="InterPro" id="IPR013320">
    <property type="entry name" value="ConA-like_dom_sf"/>
</dbReference>
<feature type="region of interest" description="Disordered" evidence="10">
    <location>
        <begin position="375"/>
        <end position="450"/>
    </location>
</feature>
<evidence type="ECO:0000256" key="7">
    <source>
        <dbReference type="ARBA" id="ARBA00022837"/>
    </source>
</evidence>
<dbReference type="SUPFAM" id="SSF63887">
    <property type="entry name" value="P-domain of calnexin/calreticulin"/>
    <property type="match status" value="1"/>
</dbReference>
<gene>
    <name evidence="11" type="ORF">BGZ96_009755</name>
</gene>
<evidence type="ECO:0000256" key="2">
    <source>
        <dbReference type="ARBA" id="ARBA00010983"/>
    </source>
</evidence>
<feature type="signal peptide" evidence="9">
    <location>
        <begin position="1"/>
        <end position="18"/>
    </location>
</feature>
<feature type="compositionally biased region" description="Acidic residues" evidence="10">
    <location>
        <begin position="392"/>
        <end position="402"/>
    </location>
</feature>
<protein>
    <recommendedName>
        <fullName evidence="13">Calreticulin</fullName>
    </recommendedName>
</protein>
<keyword evidence="8 9" id="KW-0143">Chaperone</keyword>
<comment type="subcellular location">
    <subcellularLocation>
        <location evidence="1">Endoplasmic reticulum</location>
    </subcellularLocation>
</comment>
<dbReference type="PANTHER" id="PTHR11073">
    <property type="entry name" value="CALRETICULIN AND CALNEXIN"/>
    <property type="match status" value="1"/>
</dbReference>
<evidence type="ECO:0000256" key="10">
    <source>
        <dbReference type="SAM" id="MobiDB-lite"/>
    </source>
</evidence>
<keyword evidence="9" id="KW-0732">Signal</keyword>
<dbReference type="Pfam" id="PF00262">
    <property type="entry name" value="Calreticulin"/>
    <property type="match status" value="1"/>
</dbReference>
<keyword evidence="6" id="KW-0862">Zinc</keyword>
<feature type="compositionally biased region" description="Acidic residues" evidence="10">
    <location>
        <begin position="421"/>
        <end position="433"/>
    </location>
</feature>
<keyword evidence="7" id="KW-0106">Calcium</keyword>
<organism evidence="11 12">
    <name type="scientific">Linnemannia gamsii</name>
    <dbReference type="NCBI Taxonomy" id="64522"/>
    <lineage>
        <taxon>Eukaryota</taxon>
        <taxon>Fungi</taxon>
        <taxon>Fungi incertae sedis</taxon>
        <taxon>Mucoromycota</taxon>
        <taxon>Mortierellomycotina</taxon>
        <taxon>Mortierellomycetes</taxon>
        <taxon>Mortierellales</taxon>
        <taxon>Mortierellaceae</taxon>
        <taxon>Linnemannia</taxon>
    </lineage>
</organism>
<evidence type="ECO:0000313" key="11">
    <source>
        <dbReference type="EMBL" id="KAG0286112.1"/>
    </source>
</evidence>
<evidence type="ECO:0008006" key="13">
    <source>
        <dbReference type="Google" id="ProtNLM"/>
    </source>
</evidence>
<dbReference type="Gene3D" id="2.60.120.200">
    <property type="match status" value="1"/>
</dbReference>
<dbReference type="SUPFAM" id="SSF49899">
    <property type="entry name" value="Concanavalin A-like lectins/glucanases"/>
    <property type="match status" value="1"/>
</dbReference>
<feature type="region of interest" description="Disordered" evidence="10">
    <location>
        <begin position="232"/>
        <end position="259"/>
    </location>
</feature>
<dbReference type="Proteomes" id="UP001194696">
    <property type="component" value="Unassembled WGS sequence"/>
</dbReference>
<evidence type="ECO:0000256" key="3">
    <source>
        <dbReference type="ARBA" id="ARBA00022723"/>
    </source>
</evidence>
<feature type="compositionally biased region" description="Basic and acidic residues" evidence="10">
    <location>
        <begin position="434"/>
        <end position="446"/>
    </location>
</feature>
<evidence type="ECO:0000256" key="1">
    <source>
        <dbReference type="ARBA" id="ARBA00004240"/>
    </source>
</evidence>
<reference evidence="11 12" key="1">
    <citation type="journal article" date="2020" name="Fungal Divers.">
        <title>Resolving the Mortierellaceae phylogeny through synthesis of multi-gene phylogenetics and phylogenomics.</title>
        <authorList>
            <person name="Vandepol N."/>
            <person name="Liber J."/>
            <person name="Desiro A."/>
            <person name="Na H."/>
            <person name="Kennedy M."/>
            <person name="Barry K."/>
            <person name="Grigoriev I.V."/>
            <person name="Miller A.N."/>
            <person name="O'Donnell K."/>
            <person name="Stajich J.E."/>
            <person name="Bonito G."/>
        </authorList>
    </citation>
    <scope>NUCLEOTIDE SEQUENCE [LARGE SCALE GENOMIC DNA]</scope>
    <source>
        <strain evidence="11 12">AD045</strain>
    </source>
</reference>
<keyword evidence="5 9" id="KW-0256">Endoplasmic reticulum</keyword>
<evidence type="ECO:0000256" key="9">
    <source>
        <dbReference type="RuleBase" id="RU362126"/>
    </source>
</evidence>
<feature type="chain" id="PRO_5044980471" description="Calreticulin" evidence="9">
    <location>
        <begin position="19"/>
        <end position="507"/>
    </location>
</feature>
<keyword evidence="3" id="KW-0479">Metal-binding</keyword>
<name>A0ABQ7JWT2_9FUNG</name>
<keyword evidence="4" id="KW-0430">Lectin</keyword>
<dbReference type="PROSITE" id="PS00804">
    <property type="entry name" value="CALRETICULIN_2"/>
    <property type="match status" value="1"/>
</dbReference>
<evidence type="ECO:0000256" key="4">
    <source>
        <dbReference type="ARBA" id="ARBA00022734"/>
    </source>
</evidence>
<dbReference type="PANTHER" id="PTHR11073:SF2">
    <property type="entry name" value="CALRETICULIN"/>
    <property type="match status" value="1"/>
</dbReference>
<keyword evidence="12" id="KW-1185">Reference proteome</keyword>
<dbReference type="EMBL" id="JAAAIM010000603">
    <property type="protein sequence ID" value="KAG0286112.1"/>
    <property type="molecule type" value="Genomic_DNA"/>
</dbReference>
<dbReference type="PRINTS" id="PR00626">
    <property type="entry name" value="CALRETICULIN"/>
</dbReference>
<proteinExistence type="inferred from homology"/>
<dbReference type="InterPro" id="IPR009033">
    <property type="entry name" value="Calreticulin/calnexin_P_dom_sf"/>
</dbReference>
<dbReference type="InterPro" id="IPR018124">
    <property type="entry name" value="Calret/calnex_CS"/>
</dbReference>
<evidence type="ECO:0000256" key="5">
    <source>
        <dbReference type="ARBA" id="ARBA00022824"/>
    </source>
</evidence>
<dbReference type="Gene3D" id="2.10.250.10">
    <property type="entry name" value="Calreticulin/calnexin, P domain"/>
    <property type="match status" value="1"/>
</dbReference>
<evidence type="ECO:0000256" key="6">
    <source>
        <dbReference type="ARBA" id="ARBA00022833"/>
    </source>
</evidence>
<dbReference type="InterPro" id="IPR001580">
    <property type="entry name" value="Calret/calnex"/>
</dbReference>
<comment type="similarity">
    <text evidence="2 9">Belongs to the calreticulin family.</text>
</comment>
<evidence type="ECO:0000256" key="8">
    <source>
        <dbReference type="ARBA" id="ARBA00023186"/>
    </source>
</evidence>
<evidence type="ECO:0000313" key="12">
    <source>
        <dbReference type="Proteomes" id="UP001194696"/>
    </source>
</evidence>
<accession>A0ABQ7JWT2</accession>
<sequence length="507" mass="56195">MKTTLLLASLAIAAVASAAGTTYLEENFTDSNWEERWTASSAKENLGKFALSSGTFQADKEAAQGLQTTEDHRFYSISTPFASVADNSKEDLIVQYTVKQEVNQECGGSYLKLLPEGFDAVKFDGDSEYAIMFGPDVCGPDNRVHIIFNYNGKNLLSKKQYPVPKDSKTHLYRLTVHPDQKFSLLVDGDVLEDHIAIEKNWDVYAPRTIPNPAETKPADWVEVQEIDDPTQVKPANYDQIPRYIPDPEATQPEDWDTEADGDWEAPDIQNPEFVEFIPRFVPNPEYKGEWKAAEIPNPDFKEDTNLAHYKIAGAGLDLWQVKSGSIFDDIIVTSDAAVADKYLENWKANFKTEGELVEALDAQLKEKEAADAAAAAAAAAAATETEKKVEEEKDELDEEEETPVATEAEAEAEVKVTETETAPEAEAEAEAVVEEVKEAKEAKEATPEVVSEVVEEVKETKEATPEVVAEVIEEVKETKEEPKVAEKKAEKEEEKKEAAAEAKHDEL</sequence>
<comment type="caution">
    <text evidence="11">The sequence shown here is derived from an EMBL/GenBank/DDBJ whole genome shotgun (WGS) entry which is preliminary data.</text>
</comment>
<feature type="region of interest" description="Disordered" evidence="10">
    <location>
        <begin position="476"/>
        <end position="507"/>
    </location>
</feature>